<protein>
    <submittedName>
        <fullName evidence="1">Uncharacterized protein</fullName>
    </submittedName>
</protein>
<dbReference type="EMBL" id="LAZR01033312">
    <property type="protein sequence ID" value="KKL48466.1"/>
    <property type="molecule type" value="Genomic_DNA"/>
</dbReference>
<comment type="caution">
    <text evidence="1">The sequence shown here is derived from an EMBL/GenBank/DDBJ whole genome shotgun (WGS) entry which is preliminary data.</text>
</comment>
<proteinExistence type="predicted"/>
<gene>
    <name evidence="1" type="ORF">LCGC14_2325230</name>
</gene>
<reference evidence="1" key="1">
    <citation type="journal article" date="2015" name="Nature">
        <title>Complex archaea that bridge the gap between prokaryotes and eukaryotes.</title>
        <authorList>
            <person name="Spang A."/>
            <person name="Saw J.H."/>
            <person name="Jorgensen S.L."/>
            <person name="Zaremba-Niedzwiedzka K."/>
            <person name="Martijn J."/>
            <person name="Lind A.E."/>
            <person name="van Eijk R."/>
            <person name="Schleper C."/>
            <person name="Guy L."/>
            <person name="Ettema T.J."/>
        </authorList>
    </citation>
    <scope>NUCLEOTIDE SEQUENCE</scope>
</reference>
<name>A0A0F9D455_9ZZZZ</name>
<dbReference type="AlphaFoldDB" id="A0A0F9D455"/>
<evidence type="ECO:0000313" key="1">
    <source>
        <dbReference type="EMBL" id="KKL48466.1"/>
    </source>
</evidence>
<sequence>MKLKILKKFPKKITGNIDERTYAISTAGGNAMIDQIGEIEVELDRDKIIDNLKSQLQKQDNIIKGMNQIIQKKTLTKKQVFGK</sequence>
<accession>A0A0F9D455</accession>
<organism evidence="1">
    <name type="scientific">marine sediment metagenome</name>
    <dbReference type="NCBI Taxonomy" id="412755"/>
    <lineage>
        <taxon>unclassified sequences</taxon>
        <taxon>metagenomes</taxon>
        <taxon>ecological metagenomes</taxon>
    </lineage>
</organism>